<protein>
    <submittedName>
        <fullName evidence="2">GNAT family N-acetyltransferase</fullName>
        <ecNumber evidence="2">2.3.1.-</ecNumber>
    </submittedName>
</protein>
<gene>
    <name evidence="2" type="ORF">H9763_01405</name>
</gene>
<keyword evidence="2" id="KW-0808">Transferase</keyword>
<name>A0A9D2MPA6_9FIRM</name>
<dbReference type="AlphaFoldDB" id="A0A9D2MPA6"/>
<dbReference type="PANTHER" id="PTHR39173:SF1">
    <property type="entry name" value="ACETYLTRANSFERASE"/>
    <property type="match status" value="1"/>
</dbReference>
<dbReference type="EC" id="2.3.1.-" evidence="2"/>
<keyword evidence="2" id="KW-0012">Acyltransferase</keyword>
<feature type="domain" description="N-acetyltransferase" evidence="1">
    <location>
        <begin position="16"/>
        <end position="168"/>
    </location>
</feature>
<dbReference type="SUPFAM" id="SSF55729">
    <property type="entry name" value="Acyl-CoA N-acyltransferases (Nat)"/>
    <property type="match status" value="1"/>
</dbReference>
<dbReference type="PROSITE" id="PS51186">
    <property type="entry name" value="GNAT"/>
    <property type="match status" value="1"/>
</dbReference>
<dbReference type="InterPro" id="IPR016181">
    <property type="entry name" value="Acyl_CoA_acyltransferase"/>
</dbReference>
<sequence length="168" mass="19285">MLYLKKANLEDGDKEYEFYSLLPENENGFTNVFCGISRERFLSDVLPAMIGYDRGIGLPEGYVPETSWFLWEDDEIVGLFRIRHRLTDSLRSGAGHIGYSIRKGFRGRGYASEGLRLAVEKAWEVIEEDEIYLSVHRDNPASLAVQQKNGAYIHHADEGSYYTRIPRD</sequence>
<accession>A0A9D2MPA6</accession>
<reference evidence="2" key="2">
    <citation type="submission" date="2021-04" db="EMBL/GenBank/DDBJ databases">
        <authorList>
            <person name="Gilroy R."/>
        </authorList>
    </citation>
    <scope>NUCLEOTIDE SEQUENCE</scope>
    <source>
        <strain evidence="2">USAMLcec3-2134</strain>
    </source>
</reference>
<dbReference type="PANTHER" id="PTHR39173">
    <property type="entry name" value="ACETYLTRANSFERASE"/>
    <property type="match status" value="1"/>
</dbReference>
<dbReference type="EMBL" id="DWXE01000005">
    <property type="protein sequence ID" value="HJB90104.1"/>
    <property type="molecule type" value="Genomic_DNA"/>
</dbReference>
<dbReference type="Proteomes" id="UP000886883">
    <property type="component" value="Unassembled WGS sequence"/>
</dbReference>
<comment type="caution">
    <text evidence="2">The sequence shown here is derived from an EMBL/GenBank/DDBJ whole genome shotgun (WGS) entry which is preliminary data.</text>
</comment>
<dbReference type="InterPro" id="IPR000182">
    <property type="entry name" value="GNAT_dom"/>
</dbReference>
<evidence type="ECO:0000259" key="1">
    <source>
        <dbReference type="PROSITE" id="PS51186"/>
    </source>
</evidence>
<dbReference type="GO" id="GO:0016747">
    <property type="term" value="F:acyltransferase activity, transferring groups other than amino-acyl groups"/>
    <property type="evidence" value="ECO:0007669"/>
    <property type="project" value="InterPro"/>
</dbReference>
<dbReference type="CDD" id="cd04301">
    <property type="entry name" value="NAT_SF"/>
    <property type="match status" value="1"/>
</dbReference>
<dbReference type="Pfam" id="PF13302">
    <property type="entry name" value="Acetyltransf_3"/>
    <property type="match status" value="1"/>
</dbReference>
<evidence type="ECO:0000313" key="2">
    <source>
        <dbReference type="EMBL" id="HJB90104.1"/>
    </source>
</evidence>
<evidence type="ECO:0000313" key="3">
    <source>
        <dbReference type="Proteomes" id="UP000886883"/>
    </source>
</evidence>
<dbReference type="Gene3D" id="3.40.630.30">
    <property type="match status" value="1"/>
</dbReference>
<reference evidence="2" key="1">
    <citation type="journal article" date="2021" name="PeerJ">
        <title>Extensive microbial diversity within the chicken gut microbiome revealed by metagenomics and culture.</title>
        <authorList>
            <person name="Gilroy R."/>
            <person name="Ravi A."/>
            <person name="Getino M."/>
            <person name="Pursley I."/>
            <person name="Horton D.L."/>
            <person name="Alikhan N.F."/>
            <person name="Baker D."/>
            <person name="Gharbi K."/>
            <person name="Hall N."/>
            <person name="Watson M."/>
            <person name="Adriaenssens E.M."/>
            <person name="Foster-Nyarko E."/>
            <person name="Jarju S."/>
            <person name="Secka A."/>
            <person name="Antonio M."/>
            <person name="Oren A."/>
            <person name="Chaudhuri R.R."/>
            <person name="La Ragione R."/>
            <person name="Hildebrand F."/>
            <person name="Pallen M.J."/>
        </authorList>
    </citation>
    <scope>NUCLEOTIDE SEQUENCE</scope>
    <source>
        <strain evidence="2">USAMLcec3-2134</strain>
    </source>
</reference>
<proteinExistence type="predicted"/>
<organism evidence="2 3">
    <name type="scientific">Candidatus Eisenbergiella merdigallinarum</name>
    <dbReference type="NCBI Taxonomy" id="2838552"/>
    <lineage>
        <taxon>Bacteria</taxon>
        <taxon>Bacillati</taxon>
        <taxon>Bacillota</taxon>
        <taxon>Clostridia</taxon>
        <taxon>Lachnospirales</taxon>
        <taxon>Lachnospiraceae</taxon>
        <taxon>Eisenbergiella</taxon>
    </lineage>
</organism>